<evidence type="ECO:0000256" key="1">
    <source>
        <dbReference type="SAM" id="SignalP"/>
    </source>
</evidence>
<dbReference type="RefSeq" id="WP_002774270.1">
    <property type="nucleotide sequence ID" value="NZ_JQDG01000060.1"/>
</dbReference>
<keyword evidence="1" id="KW-0732">Signal</keyword>
<comment type="caution">
    <text evidence="2">The sequence shown here is derived from an EMBL/GenBank/DDBJ whole genome shotgun (WGS) entry which is preliminary data.</text>
</comment>
<dbReference type="Proteomes" id="UP000460298">
    <property type="component" value="Unassembled WGS sequence"/>
</dbReference>
<proteinExistence type="predicted"/>
<gene>
    <name evidence="2" type="ORF">F9K24_01280</name>
</gene>
<sequence length="316" mass="36671">MFKKLGLFALLVTFLSGGVLFSQAPNISEQPAQPGNTTAVNNTAMIAIENFNPQPMSDPRFVVSNFSLDRRYAPDGKGEILDVYFDIYNNTSEAIELYAWVMAYTETNAIDKDERRIVPYPTWRVENPDKRLFLNRYITITPQNIAADQIWTKEDPDYKRHMYAIERMRSTVGSIKPIGDVFPPAWKYVAYINRFPTKGLLLKLYGDQGPAQNELVQTNYVPPTPEEKRTKIFKNVPAHTYTLEHTRRKLIFRSHHYSAYRADFEFFNNVAIVLFDAKKAAEAEEQSKRELREGEMPAQPMVYYRTIRANKKLRIY</sequence>
<name>A0A833LZ03_9LEPT</name>
<feature type="chain" id="PRO_5032832683" evidence="1">
    <location>
        <begin position="25"/>
        <end position="316"/>
    </location>
</feature>
<feature type="signal peptide" evidence="1">
    <location>
        <begin position="1"/>
        <end position="24"/>
    </location>
</feature>
<protein>
    <submittedName>
        <fullName evidence="2">Uncharacterized protein</fullName>
    </submittedName>
</protein>
<dbReference type="AlphaFoldDB" id="A0A833LZ03"/>
<reference evidence="2 3" key="1">
    <citation type="submission" date="2019-10" db="EMBL/GenBank/DDBJ databases">
        <title>Extracellular Electron Transfer in a Candidatus Methanoperedens spp. Enrichment Culture.</title>
        <authorList>
            <person name="Berger S."/>
            <person name="Rangel Shaw D."/>
            <person name="Berben T."/>
            <person name="In 'T Zandt M."/>
            <person name="Frank J."/>
            <person name="Reimann J."/>
            <person name="Jetten M.S.M."/>
            <person name="Welte C.U."/>
        </authorList>
    </citation>
    <scope>NUCLEOTIDE SEQUENCE [LARGE SCALE GENOMIC DNA]</scope>
    <source>
        <strain evidence="2">SB12</strain>
    </source>
</reference>
<evidence type="ECO:0000313" key="2">
    <source>
        <dbReference type="EMBL" id="KAB2935388.1"/>
    </source>
</evidence>
<dbReference type="OrthoDB" id="335130at2"/>
<accession>A0A833LZ03</accession>
<evidence type="ECO:0000313" key="3">
    <source>
        <dbReference type="Proteomes" id="UP000460298"/>
    </source>
</evidence>
<dbReference type="EMBL" id="WBUI01000001">
    <property type="protein sequence ID" value="KAB2935388.1"/>
    <property type="molecule type" value="Genomic_DNA"/>
</dbReference>
<organism evidence="2 3">
    <name type="scientific">Leptonema illini</name>
    <dbReference type="NCBI Taxonomy" id="183"/>
    <lineage>
        <taxon>Bacteria</taxon>
        <taxon>Pseudomonadati</taxon>
        <taxon>Spirochaetota</taxon>
        <taxon>Spirochaetia</taxon>
        <taxon>Leptospirales</taxon>
        <taxon>Leptospiraceae</taxon>
        <taxon>Leptonema</taxon>
    </lineage>
</organism>